<dbReference type="Proteomes" id="UP000308671">
    <property type="component" value="Unassembled WGS sequence"/>
</dbReference>
<dbReference type="OrthoDB" id="3563746at2759"/>
<evidence type="ECO:0000313" key="3">
    <source>
        <dbReference type="Proteomes" id="UP000308671"/>
    </source>
</evidence>
<feature type="compositionally biased region" description="Low complexity" evidence="1">
    <location>
        <begin position="22"/>
        <end position="31"/>
    </location>
</feature>
<protein>
    <submittedName>
        <fullName evidence="2">Uncharacterized protein</fullName>
    </submittedName>
</protein>
<dbReference type="EMBL" id="PQXL01000383">
    <property type="protein sequence ID" value="THV46481.1"/>
    <property type="molecule type" value="Genomic_DNA"/>
</dbReference>
<keyword evidence="3" id="KW-1185">Reference proteome</keyword>
<evidence type="ECO:0000256" key="1">
    <source>
        <dbReference type="SAM" id="MobiDB-lite"/>
    </source>
</evidence>
<dbReference type="AlphaFoldDB" id="A0A4S8QQM3"/>
<feature type="compositionally biased region" description="Acidic residues" evidence="1">
    <location>
        <begin position="32"/>
        <end position="44"/>
    </location>
</feature>
<proteinExistence type="predicted"/>
<accession>A0A4S8QQM3</accession>
<name>A0A4S8QQM3_9HELO</name>
<gene>
    <name evidence="2" type="ORF">BGAL_0383g00110</name>
</gene>
<comment type="caution">
    <text evidence="2">The sequence shown here is derived from an EMBL/GenBank/DDBJ whole genome shotgun (WGS) entry which is preliminary data.</text>
</comment>
<organism evidence="2 3">
    <name type="scientific">Botrytis galanthina</name>
    <dbReference type="NCBI Taxonomy" id="278940"/>
    <lineage>
        <taxon>Eukaryota</taxon>
        <taxon>Fungi</taxon>
        <taxon>Dikarya</taxon>
        <taxon>Ascomycota</taxon>
        <taxon>Pezizomycotina</taxon>
        <taxon>Leotiomycetes</taxon>
        <taxon>Helotiales</taxon>
        <taxon>Sclerotiniaceae</taxon>
        <taxon>Botrytis</taxon>
    </lineage>
</organism>
<sequence length="123" mass="13587">MRLRRRKYVRRARSTTKIAAPMTIPAIAPGESFDEEGDGDEDEEDVGVVVGDSIVDDDAEEEEEEEVIANEEEVIDEEAEEVGLEVGEAMTDREEGAGASKTSLLRLLHAESLQQFHSLVVEL</sequence>
<evidence type="ECO:0000313" key="2">
    <source>
        <dbReference type="EMBL" id="THV46481.1"/>
    </source>
</evidence>
<feature type="region of interest" description="Disordered" evidence="1">
    <location>
        <begin position="22"/>
        <end position="44"/>
    </location>
</feature>
<reference evidence="2 3" key="1">
    <citation type="submission" date="2017-12" db="EMBL/GenBank/DDBJ databases">
        <title>Comparative genomics of Botrytis spp.</title>
        <authorList>
            <person name="Valero-Jimenez C.A."/>
            <person name="Tapia P."/>
            <person name="Veloso J."/>
            <person name="Silva-Moreno E."/>
            <person name="Staats M."/>
            <person name="Valdes J.H."/>
            <person name="Van Kan J.A.L."/>
        </authorList>
    </citation>
    <scope>NUCLEOTIDE SEQUENCE [LARGE SCALE GENOMIC DNA]</scope>
    <source>
        <strain evidence="2 3">MUCL435</strain>
    </source>
</reference>